<dbReference type="GO" id="GO:0050660">
    <property type="term" value="F:flavin adenine dinucleotide binding"/>
    <property type="evidence" value="ECO:0007669"/>
    <property type="project" value="TreeGrafter"/>
</dbReference>
<dbReference type="GO" id="GO:0004497">
    <property type="term" value="F:monooxygenase activity"/>
    <property type="evidence" value="ECO:0007669"/>
    <property type="project" value="TreeGrafter"/>
</dbReference>
<dbReference type="Proteomes" id="UP000192936">
    <property type="component" value="Unassembled WGS sequence"/>
</dbReference>
<dbReference type="PANTHER" id="PTHR43539">
    <property type="entry name" value="FLAVIN-BINDING MONOOXYGENASE-LIKE PROTEIN (AFU_ORTHOLOGUE AFUA_4G09220)"/>
    <property type="match status" value="1"/>
</dbReference>
<dbReference type="NCBIfam" id="NF040505">
    <property type="entry name" value="ArsO_flavin_mono"/>
    <property type="match status" value="1"/>
</dbReference>
<sequence>MQTDSMMAQTGIVDVVVIGGGQAGLAVGYHLRRSGLSFIILDAEDGPGGAWRHAWQSLRLFSPAAWSSLPGWRLAGDDQDYPSRDDILEYLARYEARYELPVRRPVMVRSVERADGDRLRVVCDQGIWMARMVVSTTGTWRHPVVPSYPGQEAFRGLQLHSSIYSEPTVFAGQRVLVVGGGNSGAQILAELSKVADTIWVTERPPAFLPDEVDGRELFRRATERVKALQEGRGQAVPAGGFGDIVMVPPVVEARGRGVLQAVRPFSRFFDGGVEWADGTRSAVDAVIWCTGFRPALDHVAGLGIVEENGTVALEGTRSVREPRLWFVGYGGWTGPASATLIGVGRSARDTARRLIDSLAASAH</sequence>
<dbReference type="EMBL" id="FXAK01000009">
    <property type="protein sequence ID" value="SMF88734.1"/>
    <property type="molecule type" value="Genomic_DNA"/>
</dbReference>
<dbReference type="Gene3D" id="3.50.50.60">
    <property type="entry name" value="FAD/NAD(P)-binding domain"/>
    <property type="match status" value="1"/>
</dbReference>
<dbReference type="RefSeq" id="WP_432264217.1">
    <property type="nucleotide sequence ID" value="NZ_FXAK01000009.1"/>
</dbReference>
<proteinExistence type="predicted"/>
<accession>A0A1X7HLD5</accession>
<gene>
    <name evidence="2" type="ORF">SAMN02982917_6501</name>
</gene>
<protein>
    <submittedName>
        <fullName evidence="2">Predicted flavoprotein CzcO associated with the cation diffusion facilitator CzcD</fullName>
    </submittedName>
</protein>
<evidence type="ECO:0000256" key="1">
    <source>
        <dbReference type="ARBA" id="ARBA00023002"/>
    </source>
</evidence>
<dbReference type="SUPFAM" id="SSF51905">
    <property type="entry name" value="FAD/NAD(P)-binding domain"/>
    <property type="match status" value="2"/>
</dbReference>
<name>A0A1X7HLD5_9PROT</name>
<dbReference type="InterPro" id="IPR050982">
    <property type="entry name" value="Auxin_biosynth/cation_transpt"/>
</dbReference>
<dbReference type="PRINTS" id="PR00469">
    <property type="entry name" value="PNDRDTASEII"/>
</dbReference>
<evidence type="ECO:0000313" key="2">
    <source>
        <dbReference type="EMBL" id="SMF88734.1"/>
    </source>
</evidence>
<dbReference type="AlphaFoldDB" id="A0A1X7HLD5"/>
<evidence type="ECO:0000313" key="3">
    <source>
        <dbReference type="Proteomes" id="UP000192936"/>
    </source>
</evidence>
<dbReference type="Pfam" id="PF13738">
    <property type="entry name" value="Pyr_redox_3"/>
    <property type="match status" value="1"/>
</dbReference>
<dbReference type="PANTHER" id="PTHR43539:SF78">
    <property type="entry name" value="FLAVIN-CONTAINING MONOOXYGENASE"/>
    <property type="match status" value="1"/>
</dbReference>
<organism evidence="2 3">
    <name type="scientific">Azospirillum oryzae</name>
    <dbReference type="NCBI Taxonomy" id="286727"/>
    <lineage>
        <taxon>Bacteria</taxon>
        <taxon>Pseudomonadati</taxon>
        <taxon>Pseudomonadota</taxon>
        <taxon>Alphaproteobacteria</taxon>
        <taxon>Rhodospirillales</taxon>
        <taxon>Azospirillaceae</taxon>
        <taxon>Azospirillum</taxon>
    </lineage>
</organism>
<dbReference type="InterPro" id="IPR036188">
    <property type="entry name" value="FAD/NAD-bd_sf"/>
</dbReference>
<dbReference type="STRING" id="286727.SAMN02982917_6501"/>
<keyword evidence="1" id="KW-0560">Oxidoreductase</keyword>
<dbReference type="PRINTS" id="PR00368">
    <property type="entry name" value="FADPNR"/>
</dbReference>
<reference evidence="2 3" key="1">
    <citation type="submission" date="2017-04" db="EMBL/GenBank/DDBJ databases">
        <authorList>
            <person name="Afonso C.L."/>
            <person name="Miller P.J."/>
            <person name="Scott M.A."/>
            <person name="Spackman E."/>
            <person name="Goraichik I."/>
            <person name="Dimitrov K.M."/>
            <person name="Suarez D.L."/>
            <person name="Swayne D.E."/>
        </authorList>
    </citation>
    <scope>NUCLEOTIDE SEQUENCE [LARGE SCALE GENOMIC DNA]</scope>
    <source>
        <strain evidence="2 3">A2P</strain>
    </source>
</reference>